<gene>
    <name evidence="12" type="ORF">LUZ62_067579</name>
</gene>
<feature type="domain" description="Manganese/iron superoxide dismutase N-terminal" evidence="10">
    <location>
        <begin position="127"/>
        <end position="210"/>
    </location>
</feature>
<evidence type="ECO:0000256" key="2">
    <source>
        <dbReference type="ARBA" id="ARBA00004229"/>
    </source>
</evidence>
<dbReference type="SUPFAM" id="SSF54719">
    <property type="entry name" value="Fe,Mn superoxide dismutase (SOD), C-terminal domain"/>
    <property type="match status" value="1"/>
</dbReference>
<evidence type="ECO:0000256" key="6">
    <source>
        <dbReference type="ARBA" id="ARBA00022640"/>
    </source>
</evidence>
<dbReference type="FunFam" id="3.55.40.20:FF:000007">
    <property type="entry name" value="Superoxide dismutase"/>
    <property type="match status" value="1"/>
</dbReference>
<keyword evidence="13" id="KW-1185">Reference proteome</keyword>
<dbReference type="EC" id="1.15.1.1" evidence="4"/>
<evidence type="ECO:0000256" key="7">
    <source>
        <dbReference type="ARBA" id="ARBA00022723"/>
    </source>
</evidence>
<dbReference type="PANTHER" id="PTHR42769">
    <property type="entry name" value="SUPEROXIDE DISMUTASE"/>
    <property type="match status" value="1"/>
</dbReference>
<evidence type="ECO:0000259" key="10">
    <source>
        <dbReference type="Pfam" id="PF00081"/>
    </source>
</evidence>
<feature type="region of interest" description="Disordered" evidence="9">
    <location>
        <begin position="48"/>
        <end position="67"/>
    </location>
</feature>
<sequence length="339" mass="38677">MIYRPPLMMDYSVAGVNTKLSTIAEICYTISSNFVVTETLRTPSSKLLQADTPTNTDTVEGKEIQKKKREREKEMVLQLVMAPNWCGCGVASANSTKISTNAFKMSSNRFNFSKPYPGRAYRVTAYYSLTTPPYELDALEPYMSKRTVEIHWGKHHNEHVERLNKHLKTSAFYGHTLEEMVKATYNNGSPLVEFNDSSSVWSHDFFWESMQPNGGSMPKGGVLDQIKKDFGTFTNFKDEFTFAALSIFGPGWVWLYLKKNERKLAVAPTQNAISPLVWGDIPIIGLDMWEHAYYLDYKDDRSAYVNNFLDHLVSWHSVMVRMMRAEAFVNLGEPKIPVA</sequence>
<evidence type="ECO:0000313" key="12">
    <source>
        <dbReference type="EMBL" id="KAJ4757204.1"/>
    </source>
</evidence>
<dbReference type="Proteomes" id="UP001140206">
    <property type="component" value="Chromosome 4"/>
</dbReference>
<comment type="caution">
    <text evidence="12">The sequence shown here is derived from an EMBL/GenBank/DDBJ whole genome shotgun (WGS) entry which is preliminary data.</text>
</comment>
<dbReference type="InterPro" id="IPR036314">
    <property type="entry name" value="SOD_C_sf"/>
</dbReference>
<dbReference type="Pfam" id="PF02777">
    <property type="entry name" value="Sod_Fe_C"/>
    <property type="match status" value="1"/>
</dbReference>
<dbReference type="InterPro" id="IPR019833">
    <property type="entry name" value="Mn/Fe_SOD_BS"/>
</dbReference>
<dbReference type="GO" id="GO:0046872">
    <property type="term" value="F:metal ion binding"/>
    <property type="evidence" value="ECO:0007669"/>
    <property type="project" value="UniProtKB-KW"/>
</dbReference>
<dbReference type="SUPFAM" id="SSF46609">
    <property type="entry name" value="Fe,Mn superoxide dismutase (SOD), N-terminal domain"/>
    <property type="match status" value="1"/>
</dbReference>
<proteinExistence type="inferred from homology"/>
<dbReference type="InterPro" id="IPR019831">
    <property type="entry name" value="Mn/Fe_SOD_N"/>
</dbReference>
<evidence type="ECO:0000256" key="8">
    <source>
        <dbReference type="ARBA" id="ARBA00023002"/>
    </source>
</evidence>
<comment type="subcellular location">
    <subcellularLocation>
        <location evidence="2">Plastid</location>
        <location evidence="2">Chloroplast</location>
    </subcellularLocation>
</comment>
<dbReference type="Gene3D" id="1.10.287.990">
    <property type="entry name" value="Fe,Mn superoxide dismutase (SOD) domain"/>
    <property type="match status" value="1"/>
</dbReference>
<keyword evidence="8" id="KW-0560">Oxidoreductase</keyword>
<organism evidence="12 13">
    <name type="scientific">Rhynchospora pubera</name>
    <dbReference type="NCBI Taxonomy" id="906938"/>
    <lineage>
        <taxon>Eukaryota</taxon>
        <taxon>Viridiplantae</taxon>
        <taxon>Streptophyta</taxon>
        <taxon>Embryophyta</taxon>
        <taxon>Tracheophyta</taxon>
        <taxon>Spermatophyta</taxon>
        <taxon>Magnoliopsida</taxon>
        <taxon>Liliopsida</taxon>
        <taxon>Poales</taxon>
        <taxon>Cyperaceae</taxon>
        <taxon>Cyperoideae</taxon>
        <taxon>Rhynchosporeae</taxon>
        <taxon>Rhynchospora</taxon>
    </lineage>
</organism>
<dbReference type="PROSITE" id="PS00088">
    <property type="entry name" value="SOD_MN"/>
    <property type="match status" value="1"/>
</dbReference>
<dbReference type="PRINTS" id="PR01703">
    <property type="entry name" value="MNSODISMTASE"/>
</dbReference>
<accession>A0AAV8CNL7</accession>
<dbReference type="GO" id="GO:0004784">
    <property type="term" value="F:superoxide dismutase activity"/>
    <property type="evidence" value="ECO:0007669"/>
    <property type="project" value="UniProtKB-EC"/>
</dbReference>
<evidence type="ECO:0000256" key="4">
    <source>
        <dbReference type="ARBA" id="ARBA00012682"/>
    </source>
</evidence>
<dbReference type="GO" id="GO:0042644">
    <property type="term" value="C:chloroplast nucleoid"/>
    <property type="evidence" value="ECO:0007669"/>
    <property type="project" value="TreeGrafter"/>
</dbReference>
<evidence type="ECO:0000313" key="13">
    <source>
        <dbReference type="Proteomes" id="UP001140206"/>
    </source>
</evidence>
<dbReference type="InterPro" id="IPR019832">
    <property type="entry name" value="Mn/Fe_SOD_C"/>
</dbReference>
<keyword evidence="5" id="KW-0150">Chloroplast</keyword>
<dbReference type="Pfam" id="PF00081">
    <property type="entry name" value="Sod_Fe_N"/>
    <property type="match status" value="1"/>
</dbReference>
<evidence type="ECO:0000259" key="11">
    <source>
        <dbReference type="Pfam" id="PF02777"/>
    </source>
</evidence>
<comment type="similarity">
    <text evidence="3">Belongs to the iron/manganese superoxide dismutase family.</text>
</comment>
<protein>
    <recommendedName>
        <fullName evidence="4">superoxide dismutase</fullName>
        <ecNumber evidence="4">1.15.1.1</ecNumber>
    </recommendedName>
</protein>
<dbReference type="AlphaFoldDB" id="A0AAV8CNL7"/>
<evidence type="ECO:0000256" key="9">
    <source>
        <dbReference type="SAM" id="MobiDB-lite"/>
    </source>
</evidence>
<dbReference type="Gene3D" id="3.55.40.20">
    <property type="entry name" value="Iron/manganese superoxide dismutase, C-terminal domain"/>
    <property type="match status" value="1"/>
</dbReference>
<evidence type="ECO:0000256" key="5">
    <source>
        <dbReference type="ARBA" id="ARBA00022528"/>
    </source>
</evidence>
<dbReference type="InterPro" id="IPR036324">
    <property type="entry name" value="Mn/Fe_SOD_N_sf"/>
</dbReference>
<name>A0AAV8CNL7_9POAL</name>
<dbReference type="PANTHER" id="PTHR42769:SF10">
    <property type="entry name" value="SUPEROXIDE DISMUTASE [FE] 3, CHLOROPLASTIC"/>
    <property type="match status" value="1"/>
</dbReference>
<feature type="domain" description="Manganese/iron superoxide dismutase C-terminal" evidence="11">
    <location>
        <begin position="219"/>
        <end position="319"/>
    </location>
</feature>
<keyword evidence="6" id="KW-0934">Plastid</keyword>
<evidence type="ECO:0000256" key="3">
    <source>
        <dbReference type="ARBA" id="ARBA00008714"/>
    </source>
</evidence>
<comment type="cofactor">
    <cofactor evidence="1">
        <name>Fe cation</name>
        <dbReference type="ChEBI" id="CHEBI:24875"/>
    </cofactor>
</comment>
<feature type="compositionally biased region" description="Polar residues" evidence="9">
    <location>
        <begin position="48"/>
        <end position="58"/>
    </location>
</feature>
<dbReference type="InterPro" id="IPR001189">
    <property type="entry name" value="Mn/Fe_SOD"/>
</dbReference>
<reference evidence="12" key="1">
    <citation type="submission" date="2022-08" db="EMBL/GenBank/DDBJ databases">
        <authorList>
            <person name="Marques A."/>
        </authorList>
    </citation>
    <scope>NUCLEOTIDE SEQUENCE</scope>
    <source>
        <strain evidence="12">RhyPub2mFocal</strain>
        <tissue evidence="12">Leaves</tissue>
    </source>
</reference>
<evidence type="ECO:0000256" key="1">
    <source>
        <dbReference type="ARBA" id="ARBA00001962"/>
    </source>
</evidence>
<keyword evidence="7" id="KW-0479">Metal-binding</keyword>
<dbReference type="EMBL" id="JAMFTS010000004">
    <property type="protein sequence ID" value="KAJ4757204.1"/>
    <property type="molecule type" value="Genomic_DNA"/>
</dbReference>